<dbReference type="AlphaFoldDB" id="A0A517WAR5"/>
<dbReference type="InterPro" id="IPR017972">
    <property type="entry name" value="Cyt_P450_CS"/>
</dbReference>
<protein>
    <submittedName>
        <fullName evidence="8">Cytochrome P450 107B1</fullName>
        <ecNumber evidence="8">1.14.-.-</ecNumber>
    </submittedName>
</protein>
<accession>A0A517WAR5</accession>
<dbReference type="PROSITE" id="PS00086">
    <property type="entry name" value="CYTOCHROME_P450"/>
    <property type="match status" value="1"/>
</dbReference>
<evidence type="ECO:0000313" key="8">
    <source>
        <dbReference type="EMBL" id="QDU02331.1"/>
    </source>
</evidence>
<dbReference type="InterPro" id="IPR036396">
    <property type="entry name" value="Cyt_P450_sf"/>
</dbReference>
<dbReference type="EMBL" id="CP036347">
    <property type="protein sequence ID" value="QDU02331.1"/>
    <property type="molecule type" value="Genomic_DNA"/>
</dbReference>
<dbReference type="SUPFAM" id="SSF48264">
    <property type="entry name" value="Cytochrome P450"/>
    <property type="match status" value="1"/>
</dbReference>
<evidence type="ECO:0000256" key="2">
    <source>
        <dbReference type="ARBA" id="ARBA00022617"/>
    </source>
</evidence>
<keyword evidence="5 7" id="KW-0408">Iron</keyword>
<organism evidence="8 9">
    <name type="scientific">Gimesia chilikensis</name>
    <dbReference type="NCBI Taxonomy" id="2605989"/>
    <lineage>
        <taxon>Bacteria</taxon>
        <taxon>Pseudomonadati</taxon>
        <taxon>Planctomycetota</taxon>
        <taxon>Planctomycetia</taxon>
        <taxon>Planctomycetales</taxon>
        <taxon>Planctomycetaceae</taxon>
        <taxon>Gimesia</taxon>
    </lineage>
</organism>
<dbReference type="GO" id="GO:0020037">
    <property type="term" value="F:heme binding"/>
    <property type="evidence" value="ECO:0007669"/>
    <property type="project" value="InterPro"/>
</dbReference>
<dbReference type="GO" id="GO:0005506">
    <property type="term" value="F:iron ion binding"/>
    <property type="evidence" value="ECO:0007669"/>
    <property type="project" value="InterPro"/>
</dbReference>
<dbReference type="Proteomes" id="UP000320722">
    <property type="component" value="Chromosome"/>
</dbReference>
<keyword evidence="4 7" id="KW-0560">Oxidoreductase</keyword>
<evidence type="ECO:0000256" key="1">
    <source>
        <dbReference type="ARBA" id="ARBA00010617"/>
    </source>
</evidence>
<gene>
    <name evidence="8" type="ORF">V6x_20330</name>
</gene>
<name>A0A517WAR5_9PLAN</name>
<dbReference type="Gene3D" id="1.10.630.10">
    <property type="entry name" value="Cytochrome P450"/>
    <property type="match status" value="1"/>
</dbReference>
<dbReference type="EC" id="1.14.-.-" evidence="8"/>
<evidence type="ECO:0000256" key="4">
    <source>
        <dbReference type="ARBA" id="ARBA00023002"/>
    </source>
</evidence>
<dbReference type="GO" id="GO:0004497">
    <property type="term" value="F:monooxygenase activity"/>
    <property type="evidence" value="ECO:0007669"/>
    <property type="project" value="UniProtKB-KW"/>
</dbReference>
<dbReference type="FunFam" id="1.10.630.10:FF:000018">
    <property type="entry name" value="Cytochrome P450 monooxygenase"/>
    <property type="match status" value="1"/>
</dbReference>
<evidence type="ECO:0000256" key="7">
    <source>
        <dbReference type="RuleBase" id="RU000461"/>
    </source>
</evidence>
<keyword evidence="6 7" id="KW-0503">Monooxygenase</keyword>
<evidence type="ECO:0000256" key="3">
    <source>
        <dbReference type="ARBA" id="ARBA00022723"/>
    </source>
</evidence>
<dbReference type="PANTHER" id="PTHR46696:SF1">
    <property type="entry name" value="CYTOCHROME P450 YJIB-RELATED"/>
    <property type="match status" value="1"/>
</dbReference>
<proteinExistence type="inferred from homology"/>
<evidence type="ECO:0000256" key="5">
    <source>
        <dbReference type="ARBA" id="ARBA00023004"/>
    </source>
</evidence>
<dbReference type="Pfam" id="PF00067">
    <property type="entry name" value="p450"/>
    <property type="match status" value="1"/>
</dbReference>
<dbReference type="PRINTS" id="PR00359">
    <property type="entry name" value="BP450"/>
</dbReference>
<dbReference type="GO" id="GO:0016705">
    <property type="term" value="F:oxidoreductase activity, acting on paired donors, with incorporation or reduction of molecular oxygen"/>
    <property type="evidence" value="ECO:0007669"/>
    <property type="project" value="InterPro"/>
</dbReference>
<evidence type="ECO:0000256" key="6">
    <source>
        <dbReference type="ARBA" id="ARBA00023033"/>
    </source>
</evidence>
<dbReference type="InterPro" id="IPR001128">
    <property type="entry name" value="Cyt_P450"/>
</dbReference>
<evidence type="ECO:0000313" key="9">
    <source>
        <dbReference type="Proteomes" id="UP000320722"/>
    </source>
</evidence>
<dbReference type="PANTHER" id="PTHR46696">
    <property type="entry name" value="P450, PUTATIVE (EUROFUNG)-RELATED"/>
    <property type="match status" value="1"/>
</dbReference>
<keyword evidence="3 7" id="KW-0479">Metal-binding</keyword>
<reference evidence="8 9" key="1">
    <citation type="submission" date="2019-02" db="EMBL/GenBank/DDBJ databases">
        <title>Deep-cultivation of Planctomycetes and their phenomic and genomic characterization uncovers novel biology.</title>
        <authorList>
            <person name="Wiegand S."/>
            <person name="Jogler M."/>
            <person name="Boedeker C."/>
            <person name="Pinto D."/>
            <person name="Vollmers J."/>
            <person name="Rivas-Marin E."/>
            <person name="Kohn T."/>
            <person name="Peeters S.H."/>
            <person name="Heuer A."/>
            <person name="Rast P."/>
            <person name="Oberbeckmann S."/>
            <person name="Bunk B."/>
            <person name="Jeske O."/>
            <person name="Meyerdierks A."/>
            <person name="Storesund J.E."/>
            <person name="Kallscheuer N."/>
            <person name="Luecker S."/>
            <person name="Lage O.M."/>
            <person name="Pohl T."/>
            <person name="Merkel B.J."/>
            <person name="Hornburger P."/>
            <person name="Mueller R.-W."/>
            <person name="Bruemmer F."/>
            <person name="Labrenz M."/>
            <person name="Spormann A.M."/>
            <person name="Op den Camp H."/>
            <person name="Overmann J."/>
            <person name="Amann R."/>
            <person name="Jetten M.S.M."/>
            <person name="Mascher T."/>
            <person name="Medema M.H."/>
            <person name="Devos D.P."/>
            <person name="Kaster A.-K."/>
            <person name="Ovreas L."/>
            <person name="Rohde M."/>
            <person name="Galperin M.Y."/>
            <person name="Jogler C."/>
        </authorList>
    </citation>
    <scope>NUCLEOTIDE SEQUENCE [LARGE SCALE GENOMIC DNA]</scope>
    <source>
        <strain evidence="8 9">V6</strain>
    </source>
</reference>
<sequence>MLYSESTQKFDRIPLPIYDQKFKADPYPFYRSLQQSGEKLVAISLPGGLEAWLVLDYDLTRRLINSPDLSKDFKKCIVGGSAEGKEESATVLHPIYQHLHTTDPPEHTSLRSLLATEFTRSRVLQMRPQIQEIADRLIADMTSMREANLLQAFASPFSLHVICQFLGVPERDIEQIGQWLQRLNQADLEGTAVAHEIAANFQNYLLDLAVKECDSNSDTLFRRLVTRHADGDLSEKDLISSSFLLLSAGYETAMNLIGNSVLTLLTNRGLWNEIQSGQHELATVVEELLRWECPLEFSTLRVAIRKIELEGVSIEPGEKVLFCFYAANRDPQYFMAGEQLQFQCRHATAHMSFGFGLHYCLGAGLARLESEVAISSLLRTFPEMRLNPDQPEPRWLPGLTMRGLDQLPVRFDSEVFFT</sequence>
<comment type="similarity">
    <text evidence="1 7">Belongs to the cytochrome P450 family.</text>
</comment>
<keyword evidence="2 7" id="KW-0349">Heme</keyword>
<dbReference type="InterPro" id="IPR002397">
    <property type="entry name" value="Cyt_P450_B"/>
</dbReference>